<organism evidence="4 5">
    <name type="scientific">Solanum pennellii</name>
    <name type="common">Tomato</name>
    <name type="synonym">Lycopersicon pennellii</name>
    <dbReference type="NCBI Taxonomy" id="28526"/>
    <lineage>
        <taxon>Eukaryota</taxon>
        <taxon>Viridiplantae</taxon>
        <taxon>Streptophyta</taxon>
        <taxon>Embryophyta</taxon>
        <taxon>Tracheophyta</taxon>
        <taxon>Spermatophyta</taxon>
        <taxon>Magnoliopsida</taxon>
        <taxon>eudicotyledons</taxon>
        <taxon>Gunneridae</taxon>
        <taxon>Pentapetalae</taxon>
        <taxon>asterids</taxon>
        <taxon>lamiids</taxon>
        <taxon>Solanales</taxon>
        <taxon>Solanaceae</taxon>
        <taxon>Solanoideae</taxon>
        <taxon>Solaneae</taxon>
        <taxon>Solanum</taxon>
        <taxon>Solanum subgen. Lycopersicon</taxon>
    </lineage>
</organism>
<proteinExistence type="predicted"/>
<reference evidence="4" key="1">
    <citation type="journal article" date="2014" name="Nat. Genet.">
        <title>The genome of the stress-tolerant wild tomato species Solanum pennellii.</title>
        <authorList>
            <person name="Bolger A."/>
            <person name="Scossa F."/>
            <person name="Bolger M.E."/>
            <person name="Lanz C."/>
            <person name="Maumus F."/>
            <person name="Tohge T."/>
            <person name="Quesneville H."/>
            <person name="Alseekh S."/>
            <person name="Sorensen I."/>
            <person name="Lichtenstein G."/>
            <person name="Fich E.A."/>
            <person name="Conte M."/>
            <person name="Keller H."/>
            <person name="Schneeberger K."/>
            <person name="Schwacke R."/>
            <person name="Ofner I."/>
            <person name="Vrebalov J."/>
            <person name="Xu Y."/>
            <person name="Osorio S."/>
            <person name="Aflitos S.A."/>
            <person name="Schijlen E."/>
            <person name="Jimenez-Gomez J.M."/>
            <person name="Ryngajllo M."/>
            <person name="Kimura S."/>
            <person name="Kumar R."/>
            <person name="Koenig D."/>
            <person name="Headland L.R."/>
            <person name="Maloof J.N."/>
            <person name="Sinha N."/>
            <person name="van Ham R.C."/>
            <person name="Lankhorst R.K."/>
            <person name="Mao L."/>
            <person name="Vogel A."/>
            <person name="Arsova B."/>
            <person name="Panstruga R."/>
            <person name="Fei Z."/>
            <person name="Rose J.K."/>
            <person name="Zamir D."/>
            <person name="Carrari F."/>
            <person name="Giovannoni J.J."/>
            <person name="Weigel D."/>
            <person name="Usadel B."/>
            <person name="Fernie A.R."/>
        </authorList>
    </citation>
    <scope>NUCLEOTIDE SEQUENCE [LARGE SCALE GENOMIC DNA]</scope>
    <source>
        <strain evidence="4">cv. LA0716</strain>
    </source>
</reference>
<dbReference type="InterPro" id="IPR012337">
    <property type="entry name" value="RNaseH-like_sf"/>
</dbReference>
<dbReference type="SUPFAM" id="SSF53098">
    <property type="entry name" value="Ribonuclease H-like"/>
    <property type="match status" value="1"/>
</dbReference>
<evidence type="ECO:0000256" key="1">
    <source>
        <dbReference type="SAM" id="MobiDB-lite"/>
    </source>
</evidence>
<evidence type="ECO:0000259" key="3">
    <source>
        <dbReference type="Pfam" id="PF05699"/>
    </source>
</evidence>
<evidence type="ECO:0000259" key="2">
    <source>
        <dbReference type="Pfam" id="PF04937"/>
    </source>
</evidence>
<feature type="region of interest" description="Disordered" evidence="1">
    <location>
        <begin position="552"/>
        <end position="600"/>
    </location>
</feature>
<dbReference type="Pfam" id="PF05699">
    <property type="entry name" value="Dimer_Tnp_hAT"/>
    <property type="match status" value="1"/>
</dbReference>
<feature type="domain" description="HAT C-terminal dimerisation" evidence="3">
    <location>
        <begin position="408"/>
        <end position="474"/>
    </location>
</feature>
<dbReference type="RefSeq" id="XP_015063128.2">
    <property type="nucleotide sequence ID" value="XM_015207642.2"/>
</dbReference>
<dbReference type="PANTHER" id="PTHR32166:SF74">
    <property type="entry name" value="OS05G0256350 PROTEIN"/>
    <property type="match status" value="1"/>
</dbReference>
<dbReference type="PANTHER" id="PTHR32166">
    <property type="entry name" value="OSJNBA0013A04.12 PROTEIN"/>
    <property type="match status" value="1"/>
</dbReference>
<protein>
    <submittedName>
        <fullName evidence="5">Uncharacterized protein LOC107008554</fullName>
    </submittedName>
</protein>
<name>A0ABM1FXR3_SOLPN</name>
<dbReference type="GeneID" id="107008554"/>
<gene>
    <name evidence="5" type="primary">LOC107008554</name>
</gene>
<dbReference type="Proteomes" id="UP000694930">
    <property type="component" value="Chromosome 1"/>
</dbReference>
<accession>A0ABM1FXR3</accession>
<dbReference type="InterPro" id="IPR008906">
    <property type="entry name" value="HATC_C_dom"/>
</dbReference>
<feature type="compositionally biased region" description="Low complexity" evidence="1">
    <location>
        <begin position="556"/>
        <end position="567"/>
    </location>
</feature>
<evidence type="ECO:0000313" key="4">
    <source>
        <dbReference type="Proteomes" id="UP000694930"/>
    </source>
</evidence>
<feature type="domain" description="DUF659" evidence="2">
    <location>
        <begin position="33"/>
        <end position="183"/>
    </location>
</feature>
<evidence type="ECO:0000313" key="5">
    <source>
        <dbReference type="RefSeq" id="XP_015063128.2"/>
    </source>
</evidence>
<dbReference type="Pfam" id="PF04937">
    <property type="entry name" value="DUF659"/>
    <property type="match status" value="1"/>
</dbReference>
<keyword evidence="4" id="KW-1185">Reference proteome</keyword>
<sequence>MYDAGLPFNCVNHKSFDKFIEAVGQHGPGMKPPTFHEVRVTHLKKEVDKVEKIVEEHKVQWTKFGCSIMMDKWTARNGKMIINILVNSPIGSVFLGSVDASNESTDSTKMYKLFESTIERIGPENVVQIVTDNASENVKAGSMIMGAYPHIYWTPCAAHCINLIFGDIFKVKPYASVFKKAIRIHSYISQRPLLLNLMRKFTKERNLVKPAKTRFATAFLTLRAMYIQRKNLKTLVLSTEWNSSKFAKETSGKEVANLLISIHFWNDVVRALTVCSPLTKVLRLVDGEKKPPMGYIYEAMDRAKEAIAHGFRGVQKHYEKVFQIIDARWSEQLHRPLHAAGHVLNPGLYYKAEEEGTLLQSLWTEYYACVEKLVRDTTIQDALIAELPKYKMADGLFGCGPAKRARDTRSPVEWWSLFGSETPNLQKFAMKVLSLTCSSSGCERNWSVFEHIHSKKRNRLTLSRLNDLVYIKYNRTLKRRYDARDLIDPIRLDNIDDSNEWLVGCPEDQDDELVYEDDDLTWGSVATAIGADESIYHLRGLSSRSTVLDKGKGVESTSLSSSSSRTRTLIDEEYEEEEDEEQYNDVEDFDLQELDNFEEE</sequence>
<reference evidence="5" key="2">
    <citation type="submission" date="2025-08" db="UniProtKB">
        <authorList>
            <consortium name="RefSeq"/>
        </authorList>
    </citation>
    <scope>IDENTIFICATION</scope>
</reference>
<feature type="compositionally biased region" description="Acidic residues" evidence="1">
    <location>
        <begin position="571"/>
        <end position="600"/>
    </location>
</feature>
<dbReference type="InterPro" id="IPR007021">
    <property type="entry name" value="DUF659"/>
</dbReference>